<evidence type="ECO:0000313" key="3">
    <source>
        <dbReference type="EMBL" id="KAG5680274.1"/>
    </source>
</evidence>
<feature type="region of interest" description="Disordered" evidence="1">
    <location>
        <begin position="469"/>
        <end position="497"/>
    </location>
</feature>
<gene>
    <name evidence="3" type="ORF">PVAND_009793</name>
</gene>
<reference evidence="3" key="1">
    <citation type="submission" date="2021-03" db="EMBL/GenBank/DDBJ databases">
        <title>Chromosome level genome of the anhydrobiotic midge Polypedilum vanderplanki.</title>
        <authorList>
            <person name="Yoshida Y."/>
            <person name="Kikawada T."/>
            <person name="Gusev O."/>
        </authorList>
    </citation>
    <scope>NUCLEOTIDE SEQUENCE</scope>
    <source>
        <strain evidence="3">NIAS01</strain>
        <tissue evidence="3">Whole body or cell culture</tissue>
    </source>
</reference>
<name>A0A9J6CDW6_POLVA</name>
<keyword evidence="2" id="KW-0732">Signal</keyword>
<accession>A0A9J6CDW6</accession>
<evidence type="ECO:0000256" key="2">
    <source>
        <dbReference type="SAM" id="SignalP"/>
    </source>
</evidence>
<feature type="compositionally biased region" description="Low complexity" evidence="1">
    <location>
        <begin position="275"/>
        <end position="288"/>
    </location>
</feature>
<comment type="caution">
    <text evidence="3">The sequence shown here is derived from an EMBL/GenBank/DDBJ whole genome shotgun (WGS) entry which is preliminary data.</text>
</comment>
<protein>
    <submittedName>
        <fullName evidence="3">Uncharacterized protein</fullName>
    </submittedName>
</protein>
<dbReference type="EMBL" id="JADBJN010000001">
    <property type="protein sequence ID" value="KAG5680274.1"/>
    <property type="molecule type" value="Genomic_DNA"/>
</dbReference>
<proteinExistence type="predicted"/>
<dbReference type="OrthoDB" id="8037009at2759"/>
<sequence>MKLRILCILIIAIIGVQAFPQRQRQRNSESPVIFIDFNYDGKLGGEKAHRSLDQVQYQDGGIRGRSSFTDSYGNPVAYDSLDDVDAQKPSNNKDNPFQYVIPGYASGILQPHEIPSRNADDEGRKIDDDRVHFVDPLNPNSFQTFDKVPTPSISLAAPGQSNPVQEDSQSPIDIPKPNIDLSETPEAPIIDDPIDHVPPHPPQDVFLNPNANLPPSTTLELPVHQDSSTNPIAQNLIPPGIPATEGVDIPRPNLDASETPIDDNSNSPLNQGLLPPSNIDSNDPSSTSFNNPINNGPVIITDDQIKFAPKPVNGLLPPKEPIGSNDIFQSAPNSGSSDGVPQFTGTLTNDVDSTTKKQFTPFPTQPSFQIPVQVIQSPPSRPNFIQPPKTSSIEKGNKYQGGFGGSPGVLSSTNLNDRVVPTASLPLAPSTSDKFFGGASGVLSNDNNNFGALPAASTTSQTFTQAAASSKTESLEKARNKYTGNFGGPAGILTPNA</sequence>
<evidence type="ECO:0000256" key="1">
    <source>
        <dbReference type="SAM" id="MobiDB-lite"/>
    </source>
</evidence>
<feature type="chain" id="PRO_5039920432" evidence="2">
    <location>
        <begin position="19"/>
        <end position="497"/>
    </location>
</feature>
<evidence type="ECO:0000313" key="4">
    <source>
        <dbReference type="Proteomes" id="UP001107558"/>
    </source>
</evidence>
<dbReference type="Proteomes" id="UP001107558">
    <property type="component" value="Chromosome 1"/>
</dbReference>
<keyword evidence="4" id="KW-1185">Reference proteome</keyword>
<feature type="signal peptide" evidence="2">
    <location>
        <begin position="1"/>
        <end position="18"/>
    </location>
</feature>
<feature type="region of interest" description="Disordered" evidence="1">
    <location>
        <begin position="241"/>
        <end position="294"/>
    </location>
</feature>
<organism evidence="3 4">
    <name type="scientific">Polypedilum vanderplanki</name>
    <name type="common">Sleeping chironomid midge</name>
    <dbReference type="NCBI Taxonomy" id="319348"/>
    <lineage>
        <taxon>Eukaryota</taxon>
        <taxon>Metazoa</taxon>
        <taxon>Ecdysozoa</taxon>
        <taxon>Arthropoda</taxon>
        <taxon>Hexapoda</taxon>
        <taxon>Insecta</taxon>
        <taxon>Pterygota</taxon>
        <taxon>Neoptera</taxon>
        <taxon>Endopterygota</taxon>
        <taxon>Diptera</taxon>
        <taxon>Nematocera</taxon>
        <taxon>Chironomoidea</taxon>
        <taxon>Chironomidae</taxon>
        <taxon>Chironominae</taxon>
        <taxon>Polypedilum</taxon>
        <taxon>Polypedilum</taxon>
    </lineage>
</organism>
<dbReference type="AlphaFoldDB" id="A0A9J6CDW6"/>